<reference evidence="1" key="1">
    <citation type="submission" date="2023-08" db="EMBL/GenBank/DDBJ databases">
        <authorList>
            <person name="Messyasz A."/>
            <person name="Mannisto M.K."/>
            <person name="Kerkhof L.J."/>
            <person name="Haggblom M."/>
        </authorList>
    </citation>
    <scope>NUCLEOTIDE SEQUENCE</scope>
    <source>
        <strain evidence="1">X5P6</strain>
    </source>
</reference>
<sequence length="93" mass="10224">MGASASLDTPELNHAAFWLHNWPGSGKPDLFHKKAEGILELGQDALAYISLGNVIHLDGDKLLVYCLFAAKNNILTNYLNLTDIIGRMSLNEE</sequence>
<reference evidence="1" key="2">
    <citation type="journal article" date="2024" name="Environ. Microbiol.">
        <title>Genome analysis and description of Tunturibacter gen. nov. expands the diversity of Terriglobia in tundra soils.</title>
        <authorList>
            <person name="Messyasz A."/>
            <person name="Mannisto M.K."/>
            <person name="Kerkhof L.J."/>
            <person name="Haggblom M.M."/>
        </authorList>
    </citation>
    <scope>NUCLEOTIDE SEQUENCE</scope>
    <source>
        <strain evidence="1">X5P6</strain>
    </source>
</reference>
<protein>
    <submittedName>
        <fullName evidence="1">Uncharacterized protein</fullName>
    </submittedName>
</protein>
<organism evidence="1">
    <name type="scientific">Tunturiibacter psychrotolerans</name>
    <dbReference type="NCBI Taxonomy" id="3069686"/>
    <lineage>
        <taxon>Bacteria</taxon>
        <taxon>Pseudomonadati</taxon>
        <taxon>Acidobacteriota</taxon>
        <taxon>Terriglobia</taxon>
        <taxon>Terriglobales</taxon>
        <taxon>Acidobacteriaceae</taxon>
        <taxon>Tunturiibacter</taxon>
    </lineage>
</organism>
<gene>
    <name evidence="1" type="ORF">RBB77_08905</name>
</gene>
<accession>A0AAU7ZVK3</accession>
<name>A0AAU7ZVK3_9BACT</name>
<dbReference type="EMBL" id="CP132942">
    <property type="protein sequence ID" value="XCB34996.1"/>
    <property type="molecule type" value="Genomic_DNA"/>
</dbReference>
<evidence type="ECO:0000313" key="1">
    <source>
        <dbReference type="EMBL" id="XCB34996.1"/>
    </source>
</evidence>
<dbReference type="KEGG" id="tpsc:RBB77_08905"/>
<dbReference type="RefSeq" id="WP_353066638.1">
    <property type="nucleotide sequence ID" value="NZ_CP132942.1"/>
</dbReference>
<proteinExistence type="predicted"/>
<dbReference type="AlphaFoldDB" id="A0AAU7ZVK3"/>